<evidence type="ECO:0000256" key="2">
    <source>
        <dbReference type="PROSITE-ProRule" id="PRU00335"/>
    </source>
</evidence>
<dbReference type="Pfam" id="PF00440">
    <property type="entry name" value="TetR_N"/>
    <property type="match status" value="1"/>
</dbReference>
<dbReference type="EMBL" id="JBHTLD010000463">
    <property type="protein sequence ID" value="MFD1188886.1"/>
    <property type="molecule type" value="Genomic_DNA"/>
</dbReference>
<dbReference type="Gene3D" id="1.10.357.10">
    <property type="entry name" value="Tetracycline Repressor, domain 2"/>
    <property type="match status" value="1"/>
</dbReference>
<dbReference type="SUPFAM" id="SSF46689">
    <property type="entry name" value="Homeodomain-like"/>
    <property type="match status" value="1"/>
</dbReference>
<dbReference type="PRINTS" id="PR00455">
    <property type="entry name" value="HTHTETR"/>
</dbReference>
<dbReference type="InterPro" id="IPR001647">
    <property type="entry name" value="HTH_TetR"/>
</dbReference>
<reference evidence="5" key="1">
    <citation type="journal article" date="2019" name="Int. J. Syst. Evol. Microbiol.">
        <title>The Global Catalogue of Microorganisms (GCM) 10K type strain sequencing project: providing services to taxonomists for standard genome sequencing and annotation.</title>
        <authorList>
            <consortium name="The Broad Institute Genomics Platform"/>
            <consortium name="The Broad Institute Genome Sequencing Center for Infectious Disease"/>
            <person name="Wu L."/>
            <person name="Ma J."/>
        </authorList>
    </citation>
    <scope>NUCLEOTIDE SEQUENCE [LARGE SCALE GENOMIC DNA]</scope>
    <source>
        <strain evidence="5">JCM 31319</strain>
    </source>
</reference>
<organism evidence="4 5">
    <name type="scientific">Pontibacter rugosus</name>
    <dbReference type="NCBI Taxonomy" id="1745966"/>
    <lineage>
        <taxon>Bacteria</taxon>
        <taxon>Pseudomonadati</taxon>
        <taxon>Bacteroidota</taxon>
        <taxon>Cytophagia</taxon>
        <taxon>Cytophagales</taxon>
        <taxon>Hymenobacteraceae</taxon>
        <taxon>Pontibacter</taxon>
    </lineage>
</organism>
<evidence type="ECO:0000256" key="1">
    <source>
        <dbReference type="ARBA" id="ARBA00023125"/>
    </source>
</evidence>
<protein>
    <submittedName>
        <fullName evidence="4">TetR/AcrR family transcriptional regulator</fullName>
    </submittedName>
</protein>
<accession>A0ABW3SWG9</accession>
<sequence>MEATDNPRDRIIAEAKTMFFTYGYSKVLMAELAKRLGMSKKTLYQYFKSKEELLNVVIRQHGFDIQYEVERIMQDEELAFPEKVKQIFSYVGIKLHDINPLFVEDIKRNAPSGWQQLQKHKADAAFLRFNALLNEGVRKGFIQQEANRAMAVLLYASALETILNPDFTQQVPQELISELPTTPGTVFDGLVNIIFNGILK</sequence>
<keyword evidence="1 2" id="KW-0238">DNA-binding</keyword>
<dbReference type="InterPro" id="IPR050624">
    <property type="entry name" value="HTH-type_Tx_Regulator"/>
</dbReference>
<feature type="DNA-binding region" description="H-T-H motif" evidence="2">
    <location>
        <begin position="28"/>
        <end position="47"/>
    </location>
</feature>
<name>A0ABW3SWG9_9BACT</name>
<dbReference type="PANTHER" id="PTHR43479">
    <property type="entry name" value="ACREF/ENVCD OPERON REPRESSOR-RELATED"/>
    <property type="match status" value="1"/>
</dbReference>
<evidence type="ECO:0000313" key="5">
    <source>
        <dbReference type="Proteomes" id="UP001597094"/>
    </source>
</evidence>
<evidence type="ECO:0000259" key="3">
    <source>
        <dbReference type="PROSITE" id="PS50977"/>
    </source>
</evidence>
<dbReference type="Proteomes" id="UP001597094">
    <property type="component" value="Unassembled WGS sequence"/>
</dbReference>
<dbReference type="RefSeq" id="WP_377533100.1">
    <property type="nucleotide sequence ID" value="NZ_JBHTLD010000463.1"/>
</dbReference>
<dbReference type="InterPro" id="IPR009057">
    <property type="entry name" value="Homeodomain-like_sf"/>
</dbReference>
<proteinExistence type="predicted"/>
<evidence type="ECO:0000313" key="4">
    <source>
        <dbReference type="EMBL" id="MFD1188886.1"/>
    </source>
</evidence>
<keyword evidence="5" id="KW-1185">Reference proteome</keyword>
<feature type="domain" description="HTH tetR-type" evidence="3">
    <location>
        <begin position="5"/>
        <end position="65"/>
    </location>
</feature>
<comment type="caution">
    <text evidence="4">The sequence shown here is derived from an EMBL/GenBank/DDBJ whole genome shotgun (WGS) entry which is preliminary data.</text>
</comment>
<dbReference type="PROSITE" id="PS50977">
    <property type="entry name" value="HTH_TETR_2"/>
    <property type="match status" value="1"/>
</dbReference>
<dbReference type="PANTHER" id="PTHR43479:SF11">
    <property type="entry name" value="ACREF_ENVCD OPERON REPRESSOR-RELATED"/>
    <property type="match status" value="1"/>
</dbReference>
<gene>
    <name evidence="4" type="ORF">ACFQ2O_21950</name>
</gene>